<protein>
    <submittedName>
        <fullName evidence="3">Right-handed parallel beta-helix repeat-containing protein</fullName>
    </submittedName>
</protein>
<proteinExistence type="predicted"/>
<dbReference type="InterPro" id="IPR024749">
    <property type="entry name" value="Collagen-bd_put"/>
</dbReference>
<evidence type="ECO:0000313" key="3">
    <source>
        <dbReference type="EMBL" id="TXK36523.1"/>
    </source>
</evidence>
<evidence type="ECO:0000259" key="1">
    <source>
        <dbReference type="Pfam" id="PF12904"/>
    </source>
</evidence>
<evidence type="ECO:0000259" key="2">
    <source>
        <dbReference type="Pfam" id="PF19815"/>
    </source>
</evidence>
<evidence type="ECO:0000313" key="4">
    <source>
        <dbReference type="Proteomes" id="UP000321926"/>
    </source>
</evidence>
<dbReference type="Gene3D" id="2.160.20.10">
    <property type="entry name" value="Single-stranded right-handed beta-helix, Pectin lyase-like"/>
    <property type="match status" value="2"/>
</dbReference>
<sequence>MLFCFFLQPNYGTAQAPTPAIDFSHAGYGGGGVAIPAVPAVLTVSPTGGDDTRLLQAAINQLATMPVQANGFRGALQLTAGRFLVEGQLQVKASGIVVRGSGSNATTLIATGTDRRALLTIGTAEAARGDVAIAVTDNVVAAGGKILTLEKVQGLQVDDLVIVSRPSTKEWITAIGSDTIKGAFADLRLRWPAGSRDLVWHRRITAIDITKNQITLDAPITTALEKRFGSGTVAKVAAQEPVQRVGLDNLLLESTFNKSNPKDESHAWFGIFLNHVEDAWVRNVTARHFASSAVHAGPGARRVTVVNCRSEQPVAEIGGYRRYSFLVEGQQVLVQNCTADAGFNDFATALTAAGPNVFLRCTATNAHGYSGTFESWASGVLYEEVQINGAGIHLTYDLNSTQGGGWTAANSFIWNCKAPDIQAKGPAEAPVHVVNAPQPLYERQLAARLGKQALAALKAASQTDSVAPANLPAFTAAQIPAAPAAAAPPTQALEIVNGRFVVAGKALWGGAINDAWWLGHPAPGNALDGGVSITRFMPGREGPGHTENLPKLAARVVRQGTPFYQSGPPGLWYDRRRDDHTLAERPDAYVWAPFLEMPWERSGRGRAWDGLSQYDLTQYNPWYFKRLREFAKLSDQHGILLYHHLYNTHNLLEVGAHWVDFPWRPANNINTTGLPEPPPLDEDKRIHVANEFYDPANPHLRELHRSYILHVLDQIGTTENTIFGTGFQFFGPLVFQQFFQQTVAEWEKQHNQKVRLVIGTSKEITDAVLADPELRDQIAVIDMRYWQYLPDGTLWAPEGGKNLAFREMVREKFNKGLDFPDPTTPEQAYRQVREYRDKFPEKAIVAWHNDVGPIPALMAGAAQVLTVNPAAGHRQGRIVDATPLDAFVKTYLANKLMRLNPQDDVLTNPSQNWTLADTGQQSVLFYSLSGSALQLQQKLPKKAYTGIWYDPRTGETQAAVLPKRLKKGTAIAKPSEENWLLLLQ</sequence>
<dbReference type="InterPro" id="IPR046265">
    <property type="entry name" value="DUF6298"/>
</dbReference>
<dbReference type="Pfam" id="PF19815">
    <property type="entry name" value="DUF6298"/>
    <property type="match status" value="1"/>
</dbReference>
<dbReference type="RefSeq" id="WP_147923080.1">
    <property type="nucleotide sequence ID" value="NZ_VRTY01000077.1"/>
</dbReference>
<dbReference type="EMBL" id="VRTY01000077">
    <property type="protein sequence ID" value="TXK36523.1"/>
    <property type="molecule type" value="Genomic_DNA"/>
</dbReference>
<dbReference type="InterPro" id="IPR011050">
    <property type="entry name" value="Pectin_lyase_fold/virulence"/>
</dbReference>
<name>A0A5C8JHP7_9BACT</name>
<dbReference type="InterPro" id="IPR012334">
    <property type="entry name" value="Pectin_lyas_fold"/>
</dbReference>
<feature type="domain" description="DUF6298" evidence="2">
    <location>
        <begin position="466"/>
        <end position="862"/>
    </location>
</feature>
<dbReference type="AlphaFoldDB" id="A0A5C8JHP7"/>
<dbReference type="OrthoDB" id="5134860at2"/>
<dbReference type="Proteomes" id="UP000321926">
    <property type="component" value="Unassembled WGS sequence"/>
</dbReference>
<dbReference type="SUPFAM" id="SSF51126">
    <property type="entry name" value="Pectin lyase-like"/>
    <property type="match status" value="1"/>
</dbReference>
<gene>
    <name evidence="3" type="ORF">FVR03_17600</name>
</gene>
<comment type="caution">
    <text evidence="3">The sequence shown here is derived from an EMBL/GenBank/DDBJ whole genome shotgun (WGS) entry which is preliminary data.</text>
</comment>
<reference evidence="3 4" key="1">
    <citation type="submission" date="2019-08" db="EMBL/GenBank/DDBJ databases">
        <authorList>
            <person name="Shi S."/>
        </authorList>
    </citation>
    <scope>NUCLEOTIDE SEQUENCE [LARGE SCALE GENOMIC DNA]</scope>
    <source>
        <strain evidence="3 4">GY10130</strain>
    </source>
</reference>
<feature type="domain" description="Putative collagen-binding" evidence="1">
    <location>
        <begin position="911"/>
        <end position="983"/>
    </location>
</feature>
<dbReference type="Pfam" id="PF12904">
    <property type="entry name" value="Collagen_bind_2"/>
    <property type="match status" value="1"/>
</dbReference>
<accession>A0A5C8JHP7</accession>
<keyword evidence="4" id="KW-1185">Reference proteome</keyword>
<organism evidence="3 4">
    <name type="scientific">Pontibacter qinzhouensis</name>
    <dbReference type="NCBI Taxonomy" id="2603253"/>
    <lineage>
        <taxon>Bacteria</taxon>
        <taxon>Pseudomonadati</taxon>
        <taxon>Bacteroidota</taxon>
        <taxon>Cytophagia</taxon>
        <taxon>Cytophagales</taxon>
        <taxon>Hymenobacteraceae</taxon>
        <taxon>Pontibacter</taxon>
    </lineage>
</organism>